<dbReference type="EMBL" id="BAABME010013422">
    <property type="protein sequence ID" value="GAA0186152.1"/>
    <property type="molecule type" value="Genomic_DNA"/>
</dbReference>
<reference evidence="2 3" key="1">
    <citation type="submission" date="2024-01" db="EMBL/GenBank/DDBJ databases">
        <title>The complete chloroplast genome sequence of Lithospermum erythrorhizon: insights into the phylogenetic relationship among Boraginaceae species and the maternal lineages of purple gromwells.</title>
        <authorList>
            <person name="Okada T."/>
            <person name="Watanabe K."/>
        </authorList>
    </citation>
    <scope>NUCLEOTIDE SEQUENCE [LARGE SCALE GENOMIC DNA]</scope>
</reference>
<proteinExistence type="predicted"/>
<dbReference type="AlphaFoldDB" id="A0AAV3S0T7"/>
<evidence type="ECO:0000313" key="3">
    <source>
        <dbReference type="Proteomes" id="UP001454036"/>
    </source>
</evidence>
<dbReference type="Proteomes" id="UP001454036">
    <property type="component" value="Unassembled WGS sequence"/>
</dbReference>
<dbReference type="Pfam" id="PF26130">
    <property type="entry name" value="PB1-like"/>
    <property type="match status" value="1"/>
</dbReference>
<organism evidence="2 3">
    <name type="scientific">Lithospermum erythrorhizon</name>
    <name type="common">Purple gromwell</name>
    <name type="synonym">Lithospermum officinale var. erythrorhizon</name>
    <dbReference type="NCBI Taxonomy" id="34254"/>
    <lineage>
        <taxon>Eukaryota</taxon>
        <taxon>Viridiplantae</taxon>
        <taxon>Streptophyta</taxon>
        <taxon>Embryophyta</taxon>
        <taxon>Tracheophyta</taxon>
        <taxon>Spermatophyta</taxon>
        <taxon>Magnoliopsida</taxon>
        <taxon>eudicotyledons</taxon>
        <taxon>Gunneridae</taxon>
        <taxon>Pentapetalae</taxon>
        <taxon>asterids</taxon>
        <taxon>lamiids</taxon>
        <taxon>Boraginales</taxon>
        <taxon>Boraginaceae</taxon>
        <taxon>Boraginoideae</taxon>
        <taxon>Lithospermeae</taxon>
        <taxon>Lithospermum</taxon>
    </lineage>
</organism>
<comment type="caution">
    <text evidence="2">The sequence shown here is derived from an EMBL/GenBank/DDBJ whole genome shotgun (WGS) entry which is preliminary data.</text>
</comment>
<name>A0AAV3S0T7_LITER</name>
<evidence type="ECO:0000313" key="2">
    <source>
        <dbReference type="EMBL" id="GAA0186152.1"/>
    </source>
</evidence>
<feature type="domain" description="PB1-like" evidence="1">
    <location>
        <begin position="26"/>
        <end position="123"/>
    </location>
</feature>
<keyword evidence="3" id="KW-1185">Reference proteome</keyword>
<evidence type="ECO:0000259" key="1">
    <source>
        <dbReference type="Pfam" id="PF26130"/>
    </source>
</evidence>
<protein>
    <recommendedName>
        <fullName evidence="1">PB1-like domain-containing protein</fullName>
    </recommendedName>
</protein>
<accession>A0AAV3S0T7</accession>
<gene>
    <name evidence="2" type="ORF">LIER_33440</name>
</gene>
<sequence>MTGQVRDKNSSFDDDTYKIAYAERKNYFNVRLHYGGELIGNPNFSYEGGKVEVFDYCDADTFKLDSIDVWAFRVGLHYGDFAACVYKHLEIDWFNGLFPLKSGKNVTQFVVFTEKVKFIDVYFIKADNTDLLRDGG</sequence>
<dbReference type="InterPro" id="IPR058594">
    <property type="entry name" value="PB1-like_dom_pln"/>
</dbReference>